<evidence type="ECO:0000313" key="3">
    <source>
        <dbReference type="Proteomes" id="UP000243180"/>
    </source>
</evidence>
<dbReference type="InterPro" id="IPR050266">
    <property type="entry name" value="AB_hydrolase_sf"/>
</dbReference>
<organism evidence="2 3">
    <name type="scientific">Sulfuricaulis limicola</name>
    <dbReference type="NCBI Taxonomy" id="1620215"/>
    <lineage>
        <taxon>Bacteria</taxon>
        <taxon>Pseudomonadati</taxon>
        <taxon>Pseudomonadota</taxon>
        <taxon>Gammaproteobacteria</taxon>
        <taxon>Acidiferrobacterales</taxon>
        <taxon>Acidiferrobacteraceae</taxon>
        <taxon>Sulfuricaulis</taxon>
    </lineage>
</organism>
<name>A0A1B4XJF7_9GAMM</name>
<dbReference type="AlphaFoldDB" id="A0A1B4XJF7"/>
<dbReference type="KEGG" id="slim:SCL_2653"/>
<protein>
    <submittedName>
        <fullName evidence="2">Alpha/beta hydrolase</fullName>
    </submittedName>
</protein>
<sequence>MLRMAIRLLGLVAPALAGRWVYRLWFQPLRYPEPAREKEWRRTAQSLDVEFHGQRLAVDAWGTGPVVLLVHGWNGRGAQLGAFAPELVRAGYRVVAFDTPAHGRSPGRATSLPEISEAIHAVARACGTVHAIIGHSFGVACAIYAVQQGLKVNRIVAVSPPANVRWLTQSFFTALDIAPRVQEIFNKKFEADFGADLWQRFSPEVLARRLDVPGLVIHDQDDRDAPIEGGAAVARAWPGAQFVRTTGLGHRRILRDPDVIARVTAFIAG</sequence>
<evidence type="ECO:0000259" key="1">
    <source>
        <dbReference type="Pfam" id="PF12697"/>
    </source>
</evidence>
<dbReference type="InParanoid" id="A0A1B4XJF7"/>
<dbReference type="PANTHER" id="PTHR43798:SF33">
    <property type="entry name" value="HYDROLASE, PUTATIVE (AFU_ORTHOLOGUE AFUA_2G14860)-RELATED"/>
    <property type="match status" value="1"/>
</dbReference>
<keyword evidence="3" id="KW-1185">Reference proteome</keyword>
<dbReference type="InterPro" id="IPR029058">
    <property type="entry name" value="AB_hydrolase_fold"/>
</dbReference>
<dbReference type="GO" id="GO:0016787">
    <property type="term" value="F:hydrolase activity"/>
    <property type="evidence" value="ECO:0007669"/>
    <property type="project" value="UniProtKB-KW"/>
</dbReference>
<dbReference type="Gene3D" id="3.40.50.1820">
    <property type="entry name" value="alpha/beta hydrolase"/>
    <property type="match status" value="1"/>
</dbReference>
<reference evidence="2 3" key="1">
    <citation type="submission" date="2015-05" db="EMBL/GenBank/DDBJ databases">
        <title>Complete genome sequence of a sulfur-oxidizing gammaproteobacterium strain HA5.</title>
        <authorList>
            <person name="Miura A."/>
            <person name="Kojima H."/>
            <person name="Fukui M."/>
        </authorList>
    </citation>
    <scope>NUCLEOTIDE SEQUENCE [LARGE SCALE GENOMIC DNA]</scope>
    <source>
        <strain evidence="2 3">HA5</strain>
    </source>
</reference>
<gene>
    <name evidence="2" type="ORF">SCL_2653</name>
</gene>
<accession>A0A1B4XJF7</accession>
<evidence type="ECO:0000313" key="2">
    <source>
        <dbReference type="EMBL" id="BAV34930.1"/>
    </source>
</evidence>
<dbReference type="Pfam" id="PF12697">
    <property type="entry name" value="Abhydrolase_6"/>
    <property type="match status" value="1"/>
</dbReference>
<dbReference type="Proteomes" id="UP000243180">
    <property type="component" value="Chromosome"/>
</dbReference>
<keyword evidence="2" id="KW-0378">Hydrolase</keyword>
<feature type="domain" description="AB hydrolase-1" evidence="1">
    <location>
        <begin position="67"/>
        <end position="262"/>
    </location>
</feature>
<dbReference type="InterPro" id="IPR000073">
    <property type="entry name" value="AB_hydrolase_1"/>
</dbReference>
<dbReference type="GO" id="GO:0016020">
    <property type="term" value="C:membrane"/>
    <property type="evidence" value="ECO:0007669"/>
    <property type="project" value="TreeGrafter"/>
</dbReference>
<dbReference type="SUPFAM" id="SSF53474">
    <property type="entry name" value="alpha/beta-Hydrolases"/>
    <property type="match status" value="1"/>
</dbReference>
<dbReference type="PANTHER" id="PTHR43798">
    <property type="entry name" value="MONOACYLGLYCEROL LIPASE"/>
    <property type="match status" value="1"/>
</dbReference>
<proteinExistence type="predicted"/>
<dbReference type="EMBL" id="AP014879">
    <property type="protein sequence ID" value="BAV34930.1"/>
    <property type="molecule type" value="Genomic_DNA"/>
</dbReference>